<protein>
    <recommendedName>
        <fullName evidence="4">PilN domain-containing protein</fullName>
    </recommendedName>
</protein>
<evidence type="ECO:0000313" key="3">
    <source>
        <dbReference type="Proteomes" id="UP000510822"/>
    </source>
</evidence>
<organism evidence="2 3">
    <name type="scientific">Chitinibacter fontanus</name>
    <dbReference type="NCBI Taxonomy" id="1737446"/>
    <lineage>
        <taxon>Bacteria</taxon>
        <taxon>Pseudomonadati</taxon>
        <taxon>Pseudomonadota</taxon>
        <taxon>Betaproteobacteria</taxon>
        <taxon>Neisseriales</taxon>
        <taxon>Chitinibacteraceae</taxon>
        <taxon>Chitinibacter</taxon>
    </lineage>
</organism>
<reference evidence="2 3" key="1">
    <citation type="journal article" date="2016" name="Int. J. Syst. Evol. Microbiol.">
        <title>Chitinibacter fontanus sp. nov., isolated from a spring.</title>
        <authorList>
            <person name="Sheu S.Y."/>
            <person name="Li Y.S."/>
            <person name="Young C.C."/>
            <person name="Chen W.M."/>
        </authorList>
    </citation>
    <scope>NUCLEOTIDE SEQUENCE [LARGE SCALE GENOMIC DNA]</scope>
    <source>
        <strain evidence="2 3">STM-7</strain>
    </source>
</reference>
<dbReference type="Proteomes" id="UP000510822">
    <property type="component" value="Chromosome"/>
</dbReference>
<evidence type="ECO:0008006" key="4">
    <source>
        <dbReference type="Google" id="ProtNLM"/>
    </source>
</evidence>
<keyword evidence="1" id="KW-0472">Membrane</keyword>
<dbReference type="RefSeq" id="WP_180306645.1">
    <property type="nucleotide sequence ID" value="NZ_CP058952.1"/>
</dbReference>
<dbReference type="KEGG" id="cfon:HZU75_14095"/>
<evidence type="ECO:0000256" key="1">
    <source>
        <dbReference type="SAM" id="Phobius"/>
    </source>
</evidence>
<sequence length="192" mass="21402">MKTLQLDFNRRPSVVPWIGLLLTVLGIVAVLWVMTQLDVAKENKAQIEIREDEIALRIKQLEAKRLAAQKASPVSDKVAKVARAQTFSAEAGLAVLEEVWRPEIAFTHMEVANLERDIKLELEAKSLNDVLLLVDRLTQHPSVKQVSLARNSTKVGDPFKPAVAAIEIYWRDNRPEETKASTVTVAETGASR</sequence>
<dbReference type="EMBL" id="CP058952">
    <property type="protein sequence ID" value="QLI82567.1"/>
    <property type="molecule type" value="Genomic_DNA"/>
</dbReference>
<proteinExistence type="predicted"/>
<keyword evidence="1" id="KW-1133">Transmembrane helix</keyword>
<name>A0A7D5ZIU3_9NEIS</name>
<accession>A0A7D5ZIU3</accession>
<evidence type="ECO:0000313" key="2">
    <source>
        <dbReference type="EMBL" id="QLI82567.1"/>
    </source>
</evidence>
<keyword evidence="1" id="KW-0812">Transmembrane</keyword>
<dbReference type="AlphaFoldDB" id="A0A7D5ZIU3"/>
<gene>
    <name evidence="2" type="ORF">HZU75_14095</name>
</gene>
<keyword evidence="3" id="KW-1185">Reference proteome</keyword>
<feature type="transmembrane region" description="Helical" evidence="1">
    <location>
        <begin position="14"/>
        <end position="34"/>
    </location>
</feature>